<dbReference type="Pfam" id="PF16401">
    <property type="entry name" value="DUF5009"/>
    <property type="match status" value="1"/>
</dbReference>
<evidence type="ECO:0000259" key="4">
    <source>
        <dbReference type="Pfam" id="PF16401"/>
    </source>
</evidence>
<keyword evidence="3" id="KW-0812">Transmembrane</keyword>
<protein>
    <recommendedName>
        <fullName evidence="4">DUF5009 domain-containing protein</fullName>
    </recommendedName>
</protein>
<dbReference type="EMBL" id="CAXDID020000632">
    <property type="protein sequence ID" value="CAL6107232.1"/>
    <property type="molecule type" value="Genomic_DNA"/>
</dbReference>
<keyword evidence="2" id="KW-0677">Repeat</keyword>
<organism evidence="5">
    <name type="scientific">Hexamita inflata</name>
    <dbReference type="NCBI Taxonomy" id="28002"/>
    <lineage>
        <taxon>Eukaryota</taxon>
        <taxon>Metamonada</taxon>
        <taxon>Diplomonadida</taxon>
        <taxon>Hexamitidae</taxon>
        <taxon>Hexamitinae</taxon>
        <taxon>Hexamita</taxon>
    </lineage>
</organism>
<keyword evidence="1" id="KW-0880">Kelch repeat</keyword>
<keyword evidence="3" id="KW-0472">Membrane</keyword>
<dbReference type="AlphaFoldDB" id="A0AA86P7G0"/>
<gene>
    <name evidence="5" type="ORF">HINF_LOCUS19973</name>
    <name evidence="6" type="ORF">HINF_LOCUS74395</name>
</gene>
<proteinExistence type="predicted"/>
<dbReference type="SUPFAM" id="SSF117281">
    <property type="entry name" value="Kelch motif"/>
    <property type="match status" value="1"/>
</dbReference>
<evidence type="ECO:0000256" key="2">
    <source>
        <dbReference type="ARBA" id="ARBA00022737"/>
    </source>
</evidence>
<evidence type="ECO:0000313" key="5">
    <source>
        <dbReference type="EMBL" id="CAI9932328.1"/>
    </source>
</evidence>
<dbReference type="PANTHER" id="PTHR46093">
    <property type="entry name" value="ACYL-COA-BINDING DOMAIN-CONTAINING PROTEIN 5"/>
    <property type="match status" value="1"/>
</dbReference>
<reference evidence="5" key="1">
    <citation type="submission" date="2023-06" db="EMBL/GenBank/DDBJ databases">
        <authorList>
            <person name="Kurt Z."/>
        </authorList>
    </citation>
    <scope>NUCLEOTIDE SEQUENCE</scope>
</reference>
<feature type="transmembrane region" description="Helical" evidence="3">
    <location>
        <begin position="176"/>
        <end position="196"/>
    </location>
</feature>
<comment type="caution">
    <text evidence="5">The sequence shown here is derived from an EMBL/GenBank/DDBJ whole genome shotgun (WGS) entry which is preliminary data.</text>
</comment>
<feature type="domain" description="DUF5009" evidence="4">
    <location>
        <begin position="54"/>
        <end position="191"/>
    </location>
</feature>
<dbReference type="PANTHER" id="PTHR46093:SF18">
    <property type="entry name" value="FIBRONECTIN TYPE-III DOMAIN-CONTAINING PROTEIN"/>
    <property type="match status" value="1"/>
</dbReference>
<dbReference type="EMBL" id="CATOUU010000515">
    <property type="protein sequence ID" value="CAI9932328.1"/>
    <property type="molecule type" value="Genomic_DNA"/>
</dbReference>
<evidence type="ECO:0000313" key="7">
    <source>
        <dbReference type="Proteomes" id="UP001642409"/>
    </source>
</evidence>
<sequence>METWVTRFPIPVQSKIMNLFSLPHYIYYNTPDNSFLTRISLDTFEQIQMDQLLPITNQYLQVGQKFFVYAFGSLFQIHEHNMEKKNFGLQTTEQLFSIGQNVFVFKGYQAYLLEQNTETALKIECKHPITVIAAVALPSFIQTRTVIFDGQYVYICGYNKQELFVKKIGDFKAKTVYAVSYLSFVFAIIPTGTYVIDTRTYTIEKIEINLPATPYAMCNDFLVCQNFQINVNPLLYLRNQQNTLPSHQIKLKECNQWFRQIDISLQDIQNGMIQPCAPCLVLEDSMLFADIGNSQTFYKCSSKVEQIVLKEPYQIPFGSQSCQVLLHTYSFTPDQKLFQMCETSLTRLNPQVVPPGRYFASMCRLDDSRFILSGGISTKSNTTLSDCWVYDITQNKFTEQTLISFPRLHSHQMFATKQSVFVLFGCSDHRFKPLPHIYKISFTVQEQACTEMKLTQFGDTPYPRYGFNTVYLRKRLFVFGGSFGAGGDIATELQVFDFKQKKWARYDNVIYPAAYQNSGQYGRFIATQRQRFDFGKISAALEETELQNSMSNQSMSETSSVTFTHRTKSESKFYQSNKIYVTINYSQYQLLCQNYQKLQMAGLMQHSDIKLEETQASIFYFDEMQSVKLATAGMRNDKKIEIFNKICQIAQVFMGCGIKITKDLVDNSFVEGNLVYVRLGQQSDDYKTELEKLYKQLFLEEKVSYMCCITLFEHKILPTQHVNGLSGVLDATHNSESPILFTVPLNNRIVRLSEFFLVNQVDLQQLEWHSFVKLLPSLIANRVIFDIKRKMHPVFYLLLISDDSVKDIQFCQRIFELCSKQYIDVKLVHHYAQQCGIINRQLLYPLISLNSLTNYRAMFRYKSKQDEALLEKYIQLIPQFAVALILRQSDDLDLLVTRGDKLLVEDGKFIVNSFEQYNDQIVSYINGLMK</sequence>
<evidence type="ECO:0000256" key="1">
    <source>
        <dbReference type="ARBA" id="ARBA00022441"/>
    </source>
</evidence>
<reference evidence="6 7" key="2">
    <citation type="submission" date="2024-07" db="EMBL/GenBank/DDBJ databases">
        <authorList>
            <person name="Akdeniz Z."/>
        </authorList>
    </citation>
    <scope>NUCLEOTIDE SEQUENCE [LARGE SCALE GENOMIC DNA]</scope>
</reference>
<evidence type="ECO:0000313" key="6">
    <source>
        <dbReference type="EMBL" id="CAL6107232.1"/>
    </source>
</evidence>
<dbReference type="Proteomes" id="UP001642409">
    <property type="component" value="Unassembled WGS sequence"/>
</dbReference>
<evidence type="ECO:0000256" key="3">
    <source>
        <dbReference type="SAM" id="Phobius"/>
    </source>
</evidence>
<dbReference type="InterPro" id="IPR015915">
    <property type="entry name" value="Kelch-typ_b-propeller"/>
</dbReference>
<keyword evidence="3" id="KW-1133">Transmembrane helix</keyword>
<keyword evidence="7" id="KW-1185">Reference proteome</keyword>
<accession>A0AA86P7G0</accession>
<dbReference type="InterPro" id="IPR032176">
    <property type="entry name" value="DUF5009"/>
</dbReference>
<dbReference type="Gene3D" id="2.120.10.80">
    <property type="entry name" value="Kelch-type beta propeller"/>
    <property type="match status" value="1"/>
</dbReference>
<name>A0AA86P7G0_9EUKA</name>